<proteinExistence type="predicted"/>
<dbReference type="RefSeq" id="WP_369703363.1">
    <property type="nucleotide sequence ID" value="NZ_JBGEWD010000003.1"/>
</dbReference>
<keyword evidence="1" id="KW-1133">Transmembrane helix</keyword>
<evidence type="ECO:0000313" key="3">
    <source>
        <dbReference type="Proteomes" id="UP001564657"/>
    </source>
</evidence>
<evidence type="ECO:0000256" key="1">
    <source>
        <dbReference type="SAM" id="Phobius"/>
    </source>
</evidence>
<sequence>MVISLILIFIVILFLPIPLKIKIRYADKKFTIKIYNLNIKHKFNLNKDQRSSNNSTKNNGLFFFINKLRSQDFKEIKMKSPIKVNIKFAYGLNDAAYTALIYGVMSSLKAFLFNKLNKIFLVKQYNFHIKPDFNNFYFKLEVNSIIYMSLVKIIYVYIKLSSYKNQSKKLNKSISGNSA</sequence>
<gene>
    <name evidence="2" type="ORF">AB8U03_04540</name>
</gene>
<protein>
    <submittedName>
        <fullName evidence="2">DUF2953 domain-containing protein</fullName>
    </submittedName>
</protein>
<feature type="transmembrane region" description="Helical" evidence="1">
    <location>
        <begin position="6"/>
        <end position="23"/>
    </location>
</feature>
<dbReference type="EMBL" id="JBGEWD010000003">
    <property type="protein sequence ID" value="MEY7999474.1"/>
    <property type="molecule type" value="Genomic_DNA"/>
</dbReference>
<comment type="caution">
    <text evidence="2">The sequence shown here is derived from an EMBL/GenBank/DDBJ whole genome shotgun (WGS) entry which is preliminary data.</text>
</comment>
<dbReference type="InterPro" id="IPR021338">
    <property type="entry name" value="DUF2953"/>
</dbReference>
<feature type="transmembrane region" description="Helical" evidence="1">
    <location>
        <begin position="136"/>
        <end position="158"/>
    </location>
</feature>
<reference evidence="2 3" key="1">
    <citation type="submission" date="2024-08" db="EMBL/GenBank/DDBJ databases">
        <title>Clostridium lapicellarii sp. nov., and Clostridium renhuaiense sp. nov., two species isolated from the mud in a fermentation cellar used for producing sauce-flavour Chinese liquors.</title>
        <authorList>
            <person name="Yang F."/>
            <person name="Wang H."/>
            <person name="Chen L.Q."/>
            <person name="Zhou N."/>
            <person name="Lu J.J."/>
            <person name="Pu X.X."/>
            <person name="Wan B."/>
            <person name="Wang L."/>
            <person name="Liu S.J."/>
        </authorList>
    </citation>
    <scope>NUCLEOTIDE SEQUENCE [LARGE SCALE GENOMIC DNA]</scope>
    <source>
        <strain evidence="2 3">MT-5</strain>
    </source>
</reference>
<dbReference type="Pfam" id="PF11167">
    <property type="entry name" value="DUF2953"/>
    <property type="match status" value="1"/>
</dbReference>
<keyword evidence="3" id="KW-1185">Reference proteome</keyword>
<evidence type="ECO:0000313" key="2">
    <source>
        <dbReference type="EMBL" id="MEY7999474.1"/>
    </source>
</evidence>
<name>A0ABV4BL03_9CLOT</name>
<keyword evidence="1" id="KW-0812">Transmembrane</keyword>
<feature type="transmembrane region" description="Helical" evidence="1">
    <location>
        <begin position="95"/>
        <end position="116"/>
    </location>
</feature>
<accession>A0ABV4BL03</accession>
<organism evidence="2 3">
    <name type="scientific">Clostridium moutaii</name>
    <dbReference type="NCBI Taxonomy" id="3240932"/>
    <lineage>
        <taxon>Bacteria</taxon>
        <taxon>Bacillati</taxon>
        <taxon>Bacillota</taxon>
        <taxon>Clostridia</taxon>
        <taxon>Eubacteriales</taxon>
        <taxon>Clostridiaceae</taxon>
        <taxon>Clostridium</taxon>
    </lineage>
</organism>
<keyword evidence="1" id="KW-0472">Membrane</keyword>
<dbReference type="Proteomes" id="UP001564657">
    <property type="component" value="Unassembled WGS sequence"/>
</dbReference>